<dbReference type="PRINTS" id="PR00943">
    <property type="entry name" value="CUATPASE"/>
</dbReference>
<dbReference type="InterPro" id="IPR036412">
    <property type="entry name" value="HAD-like_sf"/>
</dbReference>
<feature type="transmembrane region" description="Helical" evidence="15">
    <location>
        <begin position="721"/>
        <end position="740"/>
    </location>
</feature>
<proteinExistence type="inferred from homology"/>
<evidence type="ECO:0000256" key="6">
    <source>
        <dbReference type="ARBA" id="ARBA00022741"/>
    </source>
</evidence>
<dbReference type="InterPro" id="IPR018303">
    <property type="entry name" value="ATPase_P-typ_P_site"/>
</dbReference>
<keyword evidence="8 15" id="KW-0067">ATP-binding</keyword>
<keyword evidence="10 15" id="KW-1133">Transmembrane helix</keyword>
<dbReference type="InterPro" id="IPR023214">
    <property type="entry name" value="HAD_sf"/>
</dbReference>
<dbReference type="NCBIfam" id="TIGR01494">
    <property type="entry name" value="ATPase_P-type"/>
    <property type="match status" value="1"/>
</dbReference>
<evidence type="ECO:0000256" key="13">
    <source>
        <dbReference type="ARBA" id="ARBA00023136"/>
    </source>
</evidence>
<keyword evidence="11" id="KW-0186">Copper</keyword>
<evidence type="ECO:0000256" key="2">
    <source>
        <dbReference type="ARBA" id="ARBA00006024"/>
    </source>
</evidence>
<evidence type="ECO:0000256" key="8">
    <source>
        <dbReference type="ARBA" id="ARBA00022840"/>
    </source>
</evidence>
<evidence type="ECO:0000256" key="3">
    <source>
        <dbReference type="ARBA" id="ARBA00012517"/>
    </source>
</evidence>
<dbReference type="SUPFAM" id="SSF55008">
    <property type="entry name" value="HMA, heavy metal-associated domain"/>
    <property type="match status" value="1"/>
</dbReference>
<dbReference type="Gene3D" id="2.70.150.10">
    <property type="entry name" value="Calcium-transporting ATPase, cytoplasmic transduction domain A"/>
    <property type="match status" value="1"/>
</dbReference>
<dbReference type="EC" id="7.2.2.8" evidence="3"/>
<evidence type="ECO:0000313" key="18">
    <source>
        <dbReference type="Proteomes" id="UP000004171"/>
    </source>
</evidence>
<dbReference type="Pfam" id="PF00702">
    <property type="entry name" value="Hydrolase"/>
    <property type="match status" value="1"/>
</dbReference>
<accession>F3UEH5</accession>
<dbReference type="PANTHER" id="PTHR43520">
    <property type="entry name" value="ATP7, ISOFORM B"/>
    <property type="match status" value="1"/>
</dbReference>
<dbReference type="InterPro" id="IPR001757">
    <property type="entry name" value="P_typ_ATPase"/>
</dbReference>
<name>F3UEH5_STRSA</name>
<evidence type="ECO:0000313" key="17">
    <source>
        <dbReference type="EMBL" id="EGJ36311.1"/>
    </source>
</evidence>
<dbReference type="InterPro" id="IPR036163">
    <property type="entry name" value="HMA_dom_sf"/>
</dbReference>
<sequence>MSEKKEYKLSGMTCASCAMTVEMAVKDLETVEDVSVNLATERLSLLPKAGFDSQQVLDAVAEAGYQAEEKGKDRPSDVSEEAAMKAKELKRKKQELLILLVTALPLLYISMGSMVGLPLPSFLDHMAYPLVFVLSQLLLTLPAVWIGRGFYQRGFRNLIKRHPNMDSLIAVGTSAAFFYSLYSVRQVFLGYHAFVHQLYFESVAVIIALVLLGKYLESSAKGRTSQAIQSLLELVPSQATVIRYGEAVMIDTEDIRVGDIIRIKPGERMPVDGLVTEGQTFVDESMMTGESVPIEKKVGDTITSATINQNGSIDYQATRVGSDTTLAQIVRLVEEAQGSKAPIAALADKISLYFVPIVLSLATLSALAWYVLAGESLSFSLSIFIAVLVIACPCALGLATPTAIMVGTGKGAENGILIKSGQALEAAYQLDTIVLDKTGTITVGKPSLTDLLPLGDLNRSDLLQLIASAEQHSEHPLAQAILEAAEEEGLGLLPVSHFEAIVGRGLSAQVEGKHLLVGNESLMKEEHIDSSAFQGQLLELSQEGKTAMFVAVDGQLAGILAVADEMKSSSLSAVQELQSMGLEVIMLTGDREETATAIAQKAGIQKVIAGVLPDGKATAIKDLQEAGKKLAMVGDGINDAPALVQADVGIAIGSGADVAIESADVVLMHSDLQDVVKAIKLSQATIRNIKENLFWAFAYNTLGIPIAMGLLHLFGGPLLNPMLAGLAMSLSSVSVVANALRLGRFKMKKYTEE</sequence>
<reference evidence="17 18" key="1">
    <citation type="submission" date="2011-03" db="EMBL/GenBank/DDBJ databases">
        <authorList>
            <person name="Muzny D."/>
            <person name="Qin X."/>
            <person name="Deng J."/>
            <person name="Jiang H."/>
            <person name="Liu Y."/>
            <person name="Qu J."/>
            <person name="Song X.-Z."/>
            <person name="Zhang L."/>
            <person name="Thornton R."/>
            <person name="Coyle M."/>
            <person name="Francisco L."/>
            <person name="Jackson L."/>
            <person name="Javaid M."/>
            <person name="Korchina V."/>
            <person name="Kovar C."/>
            <person name="Mata R."/>
            <person name="Mathew T."/>
            <person name="Ngo R."/>
            <person name="Nguyen L."/>
            <person name="Nguyen N."/>
            <person name="Okwuonu G."/>
            <person name="Ongeri F."/>
            <person name="Pham C."/>
            <person name="Simmons D."/>
            <person name="Wilczek-Boney K."/>
            <person name="Hale W."/>
            <person name="Jakkamsetti A."/>
            <person name="Pham P."/>
            <person name="Ruth R."/>
            <person name="San Lucas F."/>
            <person name="Warren J."/>
            <person name="Zhang J."/>
            <person name="Zhao Z."/>
            <person name="Zhou C."/>
            <person name="Zhu D."/>
            <person name="Lee S."/>
            <person name="Bess C."/>
            <person name="Blankenburg K."/>
            <person name="Forbes L."/>
            <person name="Fu Q."/>
            <person name="Gubbala S."/>
            <person name="Hirani K."/>
            <person name="Jayaseelan J.C."/>
            <person name="Lara F."/>
            <person name="Munidasa M."/>
            <person name="Palculict T."/>
            <person name="Patil S."/>
            <person name="Pu L.-L."/>
            <person name="Saada N."/>
            <person name="Tang L."/>
            <person name="Weissenberger G."/>
            <person name="Zhu Y."/>
            <person name="Hemphill L."/>
            <person name="Shang Y."/>
            <person name="Youmans B."/>
            <person name="Ayvaz T."/>
            <person name="Ross M."/>
            <person name="Santibanez J."/>
            <person name="Aqrawi P."/>
            <person name="Gross S."/>
            <person name="Joshi V."/>
            <person name="Fowler G."/>
            <person name="Nazareth L."/>
            <person name="Reid J."/>
            <person name="Worley K."/>
            <person name="Petrosino J."/>
            <person name="Highlander S."/>
            <person name="Gibbs R."/>
        </authorList>
    </citation>
    <scope>NUCLEOTIDE SEQUENCE [LARGE SCALE GENOMIC DNA]</scope>
    <source>
        <strain evidence="17 18">SK1056</strain>
    </source>
</reference>
<comment type="catalytic activity">
    <reaction evidence="14">
        <text>Cu(+)(in) + ATP + H2O = Cu(+)(out) + ADP + phosphate + H(+)</text>
        <dbReference type="Rhea" id="RHEA:25792"/>
        <dbReference type="ChEBI" id="CHEBI:15377"/>
        <dbReference type="ChEBI" id="CHEBI:15378"/>
        <dbReference type="ChEBI" id="CHEBI:30616"/>
        <dbReference type="ChEBI" id="CHEBI:43474"/>
        <dbReference type="ChEBI" id="CHEBI:49552"/>
        <dbReference type="ChEBI" id="CHEBI:456216"/>
        <dbReference type="EC" id="7.2.2.8"/>
    </reaction>
</comment>
<dbReference type="Gene3D" id="3.30.70.100">
    <property type="match status" value="1"/>
</dbReference>
<dbReference type="GO" id="GO:0016887">
    <property type="term" value="F:ATP hydrolysis activity"/>
    <property type="evidence" value="ECO:0007669"/>
    <property type="project" value="InterPro"/>
</dbReference>
<feature type="transmembrane region" description="Helical" evidence="15">
    <location>
        <begin position="350"/>
        <end position="372"/>
    </location>
</feature>
<dbReference type="EMBL" id="AFFL01000007">
    <property type="protein sequence ID" value="EGJ36311.1"/>
    <property type="molecule type" value="Genomic_DNA"/>
</dbReference>
<dbReference type="InterPro" id="IPR023298">
    <property type="entry name" value="ATPase_P-typ_TM_dom_sf"/>
</dbReference>
<dbReference type="Gene3D" id="3.40.1110.10">
    <property type="entry name" value="Calcium-transporting ATPase, cytoplasmic domain N"/>
    <property type="match status" value="1"/>
</dbReference>
<evidence type="ECO:0000256" key="7">
    <source>
        <dbReference type="ARBA" id="ARBA00022796"/>
    </source>
</evidence>
<keyword evidence="17" id="KW-0378">Hydrolase</keyword>
<keyword evidence="12" id="KW-0813">Transport</keyword>
<feature type="transmembrane region" description="Helical" evidence="15">
    <location>
        <begin position="168"/>
        <end position="188"/>
    </location>
</feature>
<organism evidence="17 18">
    <name type="scientific">Streptococcus sanguinis SK1056</name>
    <dbReference type="NCBI Taxonomy" id="888820"/>
    <lineage>
        <taxon>Bacteria</taxon>
        <taxon>Bacillati</taxon>
        <taxon>Bacillota</taxon>
        <taxon>Bacilli</taxon>
        <taxon>Lactobacillales</taxon>
        <taxon>Streptococcaceae</taxon>
        <taxon>Streptococcus</taxon>
    </lineage>
</organism>
<dbReference type="Proteomes" id="UP000004171">
    <property type="component" value="Unassembled WGS sequence"/>
</dbReference>
<feature type="transmembrane region" description="Helical" evidence="15">
    <location>
        <begin position="378"/>
        <end position="400"/>
    </location>
</feature>
<evidence type="ECO:0000256" key="4">
    <source>
        <dbReference type="ARBA" id="ARBA00022692"/>
    </source>
</evidence>
<gene>
    <name evidence="17" type="ORF">HMPREF9393_2029</name>
</gene>
<dbReference type="GO" id="GO:0140581">
    <property type="term" value="F:P-type monovalent copper transporter activity"/>
    <property type="evidence" value="ECO:0007669"/>
    <property type="project" value="UniProtKB-EC"/>
</dbReference>
<evidence type="ECO:0000256" key="5">
    <source>
        <dbReference type="ARBA" id="ARBA00022723"/>
    </source>
</evidence>
<dbReference type="SUPFAM" id="SSF81665">
    <property type="entry name" value="Calcium ATPase, transmembrane domain M"/>
    <property type="match status" value="1"/>
</dbReference>
<evidence type="ECO:0000256" key="15">
    <source>
        <dbReference type="RuleBase" id="RU362081"/>
    </source>
</evidence>
<dbReference type="SUPFAM" id="SSF81653">
    <property type="entry name" value="Calcium ATPase, transduction domain A"/>
    <property type="match status" value="1"/>
</dbReference>
<evidence type="ECO:0000256" key="14">
    <source>
        <dbReference type="ARBA" id="ARBA00049289"/>
    </source>
</evidence>
<dbReference type="HOGENOM" id="CLU_001771_0_3_9"/>
<dbReference type="PATRIC" id="fig|888820.3.peg.1983"/>
<dbReference type="Pfam" id="PF00403">
    <property type="entry name" value="HMA"/>
    <property type="match status" value="1"/>
</dbReference>
<keyword evidence="15" id="KW-1003">Cell membrane</keyword>
<dbReference type="GO" id="GO:0005886">
    <property type="term" value="C:plasma membrane"/>
    <property type="evidence" value="ECO:0007669"/>
    <property type="project" value="UniProtKB-SubCell"/>
</dbReference>
<evidence type="ECO:0000256" key="12">
    <source>
        <dbReference type="ARBA" id="ARBA00023065"/>
    </source>
</evidence>
<dbReference type="PANTHER" id="PTHR43520:SF8">
    <property type="entry name" value="P-TYPE CU(+) TRANSPORTER"/>
    <property type="match status" value="1"/>
</dbReference>
<feature type="transmembrane region" description="Helical" evidence="15">
    <location>
        <begin position="96"/>
        <end position="115"/>
    </location>
</feature>
<feature type="transmembrane region" description="Helical" evidence="15">
    <location>
        <begin position="127"/>
        <end position="147"/>
    </location>
</feature>
<dbReference type="AlphaFoldDB" id="F3UEH5"/>
<comment type="similarity">
    <text evidence="2 15">Belongs to the cation transport ATPase (P-type) (TC 3.A.3) family. Type IB subfamily.</text>
</comment>
<dbReference type="InterPro" id="IPR059000">
    <property type="entry name" value="ATPase_P-type_domA"/>
</dbReference>
<feature type="domain" description="HMA" evidence="16">
    <location>
        <begin position="3"/>
        <end position="68"/>
    </location>
</feature>
<feature type="transmembrane region" description="Helical" evidence="15">
    <location>
        <begin position="693"/>
        <end position="715"/>
    </location>
</feature>
<dbReference type="PROSITE" id="PS00154">
    <property type="entry name" value="ATPASE_E1_E2"/>
    <property type="match status" value="1"/>
</dbReference>
<dbReference type="PROSITE" id="PS01047">
    <property type="entry name" value="HMA_1"/>
    <property type="match status" value="1"/>
</dbReference>
<protein>
    <recommendedName>
        <fullName evidence="3">P-type Cu(+) transporter</fullName>
        <ecNumber evidence="3">7.2.2.8</ecNumber>
    </recommendedName>
</protein>
<dbReference type="SUPFAM" id="SSF56784">
    <property type="entry name" value="HAD-like"/>
    <property type="match status" value="1"/>
</dbReference>
<dbReference type="PRINTS" id="PR00119">
    <property type="entry name" value="CATATPASE"/>
</dbReference>
<feature type="transmembrane region" description="Helical" evidence="15">
    <location>
        <begin position="194"/>
        <end position="213"/>
    </location>
</feature>
<keyword evidence="6 15" id="KW-0547">Nucleotide-binding</keyword>
<evidence type="ECO:0000256" key="9">
    <source>
        <dbReference type="ARBA" id="ARBA00022967"/>
    </source>
</evidence>
<comment type="subcellular location">
    <subcellularLocation>
        <location evidence="1">Cell membrane</location>
        <topology evidence="1">Multi-pass membrane protein</topology>
    </subcellularLocation>
</comment>
<comment type="caution">
    <text evidence="17">The sequence shown here is derived from an EMBL/GenBank/DDBJ whole genome shotgun (WGS) entry which is preliminary data.</text>
</comment>
<dbReference type="NCBIfam" id="TIGR01511">
    <property type="entry name" value="ATPase-IB1_Cu"/>
    <property type="match status" value="1"/>
</dbReference>
<dbReference type="SFLD" id="SFLDG00002">
    <property type="entry name" value="C1.7:_P-type_atpase_like"/>
    <property type="match status" value="1"/>
</dbReference>
<evidence type="ECO:0000256" key="10">
    <source>
        <dbReference type="ARBA" id="ARBA00022989"/>
    </source>
</evidence>
<dbReference type="GO" id="GO:0005524">
    <property type="term" value="F:ATP binding"/>
    <property type="evidence" value="ECO:0007669"/>
    <property type="project" value="UniProtKB-UniRule"/>
</dbReference>
<keyword evidence="13 15" id="KW-0472">Membrane</keyword>
<dbReference type="PROSITE" id="PS50846">
    <property type="entry name" value="HMA_2"/>
    <property type="match status" value="1"/>
</dbReference>
<keyword evidence="7" id="KW-0187">Copper transport</keyword>
<keyword evidence="12" id="KW-0406">Ion transport</keyword>
<dbReference type="CDD" id="cd02094">
    <property type="entry name" value="P-type_ATPase_Cu-like"/>
    <property type="match status" value="1"/>
</dbReference>
<dbReference type="SFLD" id="SFLDF00027">
    <property type="entry name" value="p-type_atpase"/>
    <property type="match status" value="1"/>
</dbReference>
<dbReference type="FunFam" id="2.70.150.10:FF:000002">
    <property type="entry name" value="Copper-transporting ATPase 1, putative"/>
    <property type="match status" value="1"/>
</dbReference>
<evidence type="ECO:0000256" key="11">
    <source>
        <dbReference type="ARBA" id="ARBA00023008"/>
    </source>
</evidence>
<dbReference type="CDD" id="cd00371">
    <property type="entry name" value="HMA"/>
    <property type="match status" value="1"/>
</dbReference>
<dbReference type="SFLD" id="SFLDS00003">
    <property type="entry name" value="Haloacid_Dehalogenase"/>
    <property type="match status" value="1"/>
</dbReference>
<dbReference type="InterPro" id="IPR023299">
    <property type="entry name" value="ATPase_P-typ_cyto_dom_N"/>
</dbReference>
<dbReference type="GO" id="GO:0043682">
    <property type="term" value="F:P-type divalent copper transporter activity"/>
    <property type="evidence" value="ECO:0007669"/>
    <property type="project" value="TreeGrafter"/>
</dbReference>
<dbReference type="InterPro" id="IPR017969">
    <property type="entry name" value="Heavy-metal-associated_CS"/>
</dbReference>
<dbReference type="InterPro" id="IPR008250">
    <property type="entry name" value="ATPase_P-typ_transduc_dom_A_sf"/>
</dbReference>
<keyword evidence="9" id="KW-1278">Translocase</keyword>
<dbReference type="InterPro" id="IPR006121">
    <property type="entry name" value="HMA_dom"/>
</dbReference>
<keyword evidence="4 15" id="KW-0812">Transmembrane</keyword>
<evidence type="ECO:0000259" key="16">
    <source>
        <dbReference type="PROSITE" id="PS50846"/>
    </source>
</evidence>
<dbReference type="Gene3D" id="3.40.50.1000">
    <property type="entry name" value="HAD superfamily/HAD-like"/>
    <property type="match status" value="1"/>
</dbReference>
<evidence type="ECO:0000256" key="1">
    <source>
        <dbReference type="ARBA" id="ARBA00004651"/>
    </source>
</evidence>
<dbReference type="Pfam" id="PF00122">
    <property type="entry name" value="E1-E2_ATPase"/>
    <property type="match status" value="1"/>
</dbReference>
<dbReference type="InterPro" id="IPR044492">
    <property type="entry name" value="P_typ_ATPase_HD_dom"/>
</dbReference>
<dbReference type="InterPro" id="IPR027256">
    <property type="entry name" value="P-typ_ATPase_IB"/>
</dbReference>
<dbReference type="GO" id="GO:0005507">
    <property type="term" value="F:copper ion binding"/>
    <property type="evidence" value="ECO:0007669"/>
    <property type="project" value="TreeGrafter"/>
</dbReference>
<dbReference type="NCBIfam" id="TIGR01525">
    <property type="entry name" value="ATPase-IB_hvy"/>
    <property type="match status" value="1"/>
</dbReference>
<dbReference type="RefSeq" id="WP_002923006.1">
    <property type="nucleotide sequence ID" value="NZ_GL890990.1"/>
</dbReference>
<dbReference type="GO" id="GO:0055070">
    <property type="term" value="P:copper ion homeostasis"/>
    <property type="evidence" value="ECO:0007669"/>
    <property type="project" value="TreeGrafter"/>
</dbReference>
<keyword evidence="5 15" id="KW-0479">Metal-binding</keyword>